<dbReference type="InterPro" id="IPR002067">
    <property type="entry name" value="MCP"/>
</dbReference>
<dbReference type="AlphaFoldDB" id="A0A9P6R398"/>
<dbReference type="GO" id="GO:0005509">
    <property type="term" value="F:calcium ion binding"/>
    <property type="evidence" value="ECO:0007669"/>
    <property type="project" value="InterPro"/>
</dbReference>
<evidence type="ECO:0000256" key="6">
    <source>
        <dbReference type="ARBA" id="ARBA00022792"/>
    </source>
</evidence>
<evidence type="ECO:0000256" key="1">
    <source>
        <dbReference type="ARBA" id="ARBA00004448"/>
    </source>
</evidence>
<comment type="caution">
    <text evidence="17">The sequence shown here is derived from an EMBL/GenBank/DDBJ whole genome shotgun (WGS) entry which is preliminary data.</text>
</comment>
<dbReference type="SUPFAM" id="SSF47473">
    <property type="entry name" value="EF-hand"/>
    <property type="match status" value="1"/>
</dbReference>
<comment type="subunit">
    <text evidence="11">Homodimer (via N-terminus).</text>
</comment>
<evidence type="ECO:0000313" key="17">
    <source>
        <dbReference type="EMBL" id="KAG0307548.1"/>
    </source>
</evidence>
<feature type="domain" description="EF-hand" evidence="16">
    <location>
        <begin position="162"/>
        <end position="197"/>
    </location>
</feature>
<dbReference type="InterPro" id="IPR023395">
    <property type="entry name" value="MCP_dom_sf"/>
</dbReference>
<dbReference type="OrthoDB" id="2161at2759"/>
<dbReference type="GO" id="GO:0043490">
    <property type="term" value="P:malate-aspartate shuttle"/>
    <property type="evidence" value="ECO:0007669"/>
    <property type="project" value="TreeGrafter"/>
</dbReference>
<dbReference type="GO" id="GO:0005743">
    <property type="term" value="C:mitochondrial inner membrane"/>
    <property type="evidence" value="ECO:0007669"/>
    <property type="project" value="UniProtKB-SubCell"/>
</dbReference>
<feature type="domain" description="EF-hand" evidence="16">
    <location>
        <begin position="90"/>
        <end position="125"/>
    </location>
</feature>
<dbReference type="SUPFAM" id="SSF103506">
    <property type="entry name" value="Mitochondrial carrier"/>
    <property type="match status" value="1"/>
</dbReference>
<feature type="repeat" description="Solcar" evidence="15">
    <location>
        <begin position="524"/>
        <end position="612"/>
    </location>
</feature>
<dbReference type="GO" id="GO:0005313">
    <property type="term" value="F:L-glutamate transmembrane transporter activity"/>
    <property type="evidence" value="ECO:0007669"/>
    <property type="project" value="TreeGrafter"/>
</dbReference>
<dbReference type="EMBL" id="JAAAIN010001061">
    <property type="protein sequence ID" value="KAG0307548.1"/>
    <property type="molecule type" value="Genomic_DNA"/>
</dbReference>
<evidence type="ECO:0000256" key="8">
    <source>
        <dbReference type="ARBA" id="ARBA00022989"/>
    </source>
</evidence>
<dbReference type="GO" id="GO:0140021">
    <property type="term" value="P:mitochondrial ADP transmembrane transport"/>
    <property type="evidence" value="ECO:0007669"/>
    <property type="project" value="InterPro"/>
</dbReference>
<feature type="repeat" description="Solcar" evidence="15">
    <location>
        <begin position="426"/>
        <end position="514"/>
    </location>
</feature>
<dbReference type="InterPro" id="IPR002048">
    <property type="entry name" value="EF_hand_dom"/>
</dbReference>
<dbReference type="PROSITE" id="PS50920">
    <property type="entry name" value="SOLCAR"/>
    <property type="match status" value="3"/>
</dbReference>
<dbReference type="Gene3D" id="1.50.40.10">
    <property type="entry name" value="Mitochondrial carrier domain"/>
    <property type="match status" value="1"/>
</dbReference>
<name>A0A9P6R398_9FUNG</name>
<evidence type="ECO:0000256" key="10">
    <source>
        <dbReference type="ARBA" id="ARBA00023136"/>
    </source>
</evidence>
<evidence type="ECO:0000256" key="14">
    <source>
        <dbReference type="ARBA" id="ARBA00082232"/>
    </source>
</evidence>
<keyword evidence="18" id="KW-1185">Reference proteome</keyword>
<keyword evidence="9" id="KW-0496">Mitochondrion</keyword>
<keyword evidence="8" id="KW-1133">Transmembrane helix</keyword>
<evidence type="ECO:0000256" key="9">
    <source>
        <dbReference type="ARBA" id="ARBA00023128"/>
    </source>
</evidence>
<keyword evidence="6" id="KW-0999">Mitochondrion inner membrane</keyword>
<evidence type="ECO:0000256" key="12">
    <source>
        <dbReference type="ARBA" id="ARBA00059916"/>
    </source>
</evidence>
<sequence length="671" mass="74476">MAPQVISTSASLDGPAIERYKRSFGRFASIERNGEKFMTKDDFVNAIAPGEDYKRLQRSQYGVLFNVVDREQKGFLSLSDFIVFENLLSHPDAEYEIAFRLFDTTGSGKITRDQFKQILSANIGKDAIPFDFDCEWLNLYTGGKDNTHELPYKEFTQLLKGLQAERLRQEFRYYDSETTGYITPDQFKQIMVDIAGHKLSEHVLENLPTLCNIDAGNRVSFANVMAFYNVIRDMDMVERVVRKAIENSKDGTITKADFLLTAAKETRFSLFTPMEADIIFHFAGMDNPSGKLTLSDFFRLLDSRWEHALAITHPAAPEVKHRHLNEILKGSYAFLLGSISGAVGATVVYPIDLVKTRMQNQRSKVVGELLYRNSIDCFQKVVRDEGVLGLYRGLGPQLVGVAPEKAIKLTMNDLVRRYLTDKNGNITFVGELVAGGVAGGSQVVFTNPLEIVKIRLQVAGEAAKSLDVGPRPSAMTIVRTLGIVGLYKGASACLLRDIPFSAIYFPVYAHLKKDLYGEGPDHKLTMGQLLISGAVAGMPAAYFTTPADVIKTRLQVEAKKGQSTYSGIIDAARKIYAEEGFRAFFKGGPARIFRSSPQFGTTLMVYEVLQRAFPYGGAQETAQQALAHTDNLAHVDDLGYLQSKNALKILLDVHYKFGIVPPKVKIPSSAS</sequence>
<dbReference type="GO" id="GO:0015183">
    <property type="term" value="F:L-aspartate transmembrane transporter activity"/>
    <property type="evidence" value="ECO:0007669"/>
    <property type="project" value="TreeGrafter"/>
</dbReference>
<dbReference type="InterPro" id="IPR011992">
    <property type="entry name" value="EF-hand-dom_pair"/>
</dbReference>
<evidence type="ECO:0000256" key="15">
    <source>
        <dbReference type="PROSITE-ProRule" id="PRU00282"/>
    </source>
</evidence>
<dbReference type="PRINTS" id="PR00926">
    <property type="entry name" value="MITOCARRIER"/>
</dbReference>
<dbReference type="SMART" id="SM00054">
    <property type="entry name" value="EFh"/>
    <property type="match status" value="3"/>
</dbReference>
<keyword evidence="7" id="KW-0106">Calcium</keyword>
<dbReference type="FunFam" id="1.50.40.10:FF:000004">
    <property type="entry name" value="Calcium-binding mitochondrial carrier protein Aralar1"/>
    <property type="match status" value="1"/>
</dbReference>
<evidence type="ECO:0000256" key="11">
    <source>
        <dbReference type="ARBA" id="ARBA00038674"/>
    </source>
</evidence>
<evidence type="ECO:0000259" key="16">
    <source>
        <dbReference type="PROSITE" id="PS50222"/>
    </source>
</evidence>
<evidence type="ECO:0000313" key="18">
    <source>
        <dbReference type="Proteomes" id="UP000823405"/>
    </source>
</evidence>
<evidence type="ECO:0000256" key="5">
    <source>
        <dbReference type="ARBA" id="ARBA00022737"/>
    </source>
</evidence>
<protein>
    <recommendedName>
        <fullName evidence="13">Mitochondrial aspartate-glutamate transporter AGC1</fullName>
    </recommendedName>
    <alternativeName>
        <fullName evidence="14">Aspartate-glutamate carrier 1</fullName>
    </alternativeName>
</protein>
<keyword evidence="5" id="KW-0677">Repeat</keyword>
<dbReference type="InterPro" id="IPR018108">
    <property type="entry name" value="MCP_transmembrane"/>
</dbReference>
<dbReference type="PRINTS" id="PR00927">
    <property type="entry name" value="ADPTRNSLCASE"/>
</dbReference>
<dbReference type="PANTHER" id="PTHR45678:SF9">
    <property type="entry name" value="CALCIUM-BINDING MITOCHONDRIAL CARRIER PROTEIN ARALAR1"/>
    <property type="match status" value="1"/>
</dbReference>
<dbReference type="Pfam" id="PF13405">
    <property type="entry name" value="EF-hand_6"/>
    <property type="match status" value="1"/>
</dbReference>
<evidence type="ECO:0000256" key="2">
    <source>
        <dbReference type="ARBA" id="ARBA00006375"/>
    </source>
</evidence>
<dbReference type="Gene3D" id="1.10.238.10">
    <property type="entry name" value="EF-hand"/>
    <property type="match status" value="2"/>
</dbReference>
<proteinExistence type="inferred from homology"/>
<evidence type="ECO:0000256" key="7">
    <source>
        <dbReference type="ARBA" id="ARBA00022837"/>
    </source>
</evidence>
<keyword evidence="10 15" id="KW-0472">Membrane</keyword>
<accession>A0A9P6R398</accession>
<dbReference type="InterPro" id="IPR002113">
    <property type="entry name" value="ADT_euk_type"/>
</dbReference>
<comment type="similarity">
    <text evidence="2">Belongs to the mitochondrial carrier (TC 2.A.29) family.</text>
</comment>
<dbReference type="GO" id="GO:0005471">
    <property type="term" value="F:ATP:ADP antiporter activity"/>
    <property type="evidence" value="ECO:0007669"/>
    <property type="project" value="InterPro"/>
</dbReference>
<feature type="repeat" description="Solcar" evidence="15">
    <location>
        <begin position="328"/>
        <end position="418"/>
    </location>
</feature>
<comment type="function">
    <text evidence="12">Calcium-dependent mitochondrial aspartate and glutamate carrier. Transport of glutamate in mitochondria is required for mitochondrial transamination reactions and ornithine synthesis. Plays also a role in malate-aspartate NADH shuttle, which is critical for growth on acetate and fatty acids.</text>
</comment>
<dbReference type="PANTHER" id="PTHR45678">
    <property type="entry name" value="MITOCHONDRIAL 2-OXODICARBOXYLATE CARRIER 1-RELATED"/>
    <property type="match status" value="1"/>
</dbReference>
<dbReference type="GO" id="GO:1990544">
    <property type="term" value="P:mitochondrial ATP transmembrane transport"/>
    <property type="evidence" value="ECO:0007669"/>
    <property type="project" value="InterPro"/>
</dbReference>
<dbReference type="Proteomes" id="UP000823405">
    <property type="component" value="Unassembled WGS sequence"/>
</dbReference>
<gene>
    <name evidence="17" type="primary">AGC1_1</name>
    <name evidence="17" type="ORF">BGZ97_000358</name>
</gene>
<dbReference type="InterPro" id="IPR051028">
    <property type="entry name" value="Mito_Solute_Carrier"/>
</dbReference>
<organism evidence="17 18">
    <name type="scientific">Linnemannia gamsii</name>
    <dbReference type="NCBI Taxonomy" id="64522"/>
    <lineage>
        <taxon>Eukaryota</taxon>
        <taxon>Fungi</taxon>
        <taxon>Fungi incertae sedis</taxon>
        <taxon>Mucoromycota</taxon>
        <taxon>Mortierellomycotina</taxon>
        <taxon>Mortierellomycetes</taxon>
        <taxon>Mortierellales</taxon>
        <taxon>Mortierellaceae</taxon>
        <taxon>Linnemannia</taxon>
    </lineage>
</organism>
<keyword evidence="4 15" id="KW-0812">Transmembrane</keyword>
<comment type="subcellular location">
    <subcellularLocation>
        <location evidence="1">Mitochondrion inner membrane</location>
        <topology evidence="1">Multi-pass membrane protein</topology>
    </subcellularLocation>
</comment>
<dbReference type="Pfam" id="PF00153">
    <property type="entry name" value="Mito_carr"/>
    <property type="match status" value="3"/>
</dbReference>
<evidence type="ECO:0000256" key="13">
    <source>
        <dbReference type="ARBA" id="ARBA00073787"/>
    </source>
</evidence>
<reference evidence="17" key="1">
    <citation type="journal article" date="2020" name="Fungal Divers.">
        <title>Resolving the Mortierellaceae phylogeny through synthesis of multi-gene phylogenetics and phylogenomics.</title>
        <authorList>
            <person name="Vandepol N."/>
            <person name="Liber J."/>
            <person name="Desiro A."/>
            <person name="Na H."/>
            <person name="Kennedy M."/>
            <person name="Barry K."/>
            <person name="Grigoriev I.V."/>
            <person name="Miller A.N."/>
            <person name="O'Donnell K."/>
            <person name="Stajich J.E."/>
            <person name="Bonito G."/>
        </authorList>
    </citation>
    <scope>NUCLEOTIDE SEQUENCE</scope>
    <source>
        <strain evidence="17">NVP60</strain>
    </source>
</reference>
<evidence type="ECO:0000256" key="3">
    <source>
        <dbReference type="ARBA" id="ARBA00022448"/>
    </source>
</evidence>
<evidence type="ECO:0000256" key="4">
    <source>
        <dbReference type="ARBA" id="ARBA00022692"/>
    </source>
</evidence>
<keyword evidence="3" id="KW-0813">Transport</keyword>
<dbReference type="PROSITE" id="PS50222">
    <property type="entry name" value="EF_HAND_2"/>
    <property type="match status" value="2"/>
</dbReference>